<accession>A0AAD7A0G0</accession>
<gene>
    <name evidence="2" type="ORF">DFH08DRAFT_868387</name>
</gene>
<feature type="compositionally biased region" description="Basic and acidic residues" evidence="1">
    <location>
        <begin position="26"/>
        <end position="39"/>
    </location>
</feature>
<dbReference type="EMBL" id="JARIHO010000020">
    <property type="protein sequence ID" value="KAJ7346477.1"/>
    <property type="molecule type" value="Genomic_DNA"/>
</dbReference>
<name>A0AAD7A0G0_9AGAR</name>
<keyword evidence="3" id="KW-1185">Reference proteome</keyword>
<evidence type="ECO:0000313" key="2">
    <source>
        <dbReference type="EMBL" id="KAJ7346477.1"/>
    </source>
</evidence>
<proteinExistence type="predicted"/>
<feature type="region of interest" description="Disordered" evidence="1">
    <location>
        <begin position="1"/>
        <end position="41"/>
    </location>
</feature>
<comment type="caution">
    <text evidence="2">The sequence shown here is derived from an EMBL/GenBank/DDBJ whole genome shotgun (WGS) entry which is preliminary data.</text>
</comment>
<organism evidence="2 3">
    <name type="scientific">Mycena albidolilacea</name>
    <dbReference type="NCBI Taxonomy" id="1033008"/>
    <lineage>
        <taxon>Eukaryota</taxon>
        <taxon>Fungi</taxon>
        <taxon>Dikarya</taxon>
        <taxon>Basidiomycota</taxon>
        <taxon>Agaricomycotina</taxon>
        <taxon>Agaricomycetes</taxon>
        <taxon>Agaricomycetidae</taxon>
        <taxon>Agaricales</taxon>
        <taxon>Marasmiineae</taxon>
        <taxon>Mycenaceae</taxon>
        <taxon>Mycena</taxon>
    </lineage>
</organism>
<evidence type="ECO:0000256" key="1">
    <source>
        <dbReference type="SAM" id="MobiDB-lite"/>
    </source>
</evidence>
<dbReference type="Proteomes" id="UP001218218">
    <property type="component" value="Unassembled WGS sequence"/>
</dbReference>
<dbReference type="AlphaFoldDB" id="A0AAD7A0G0"/>
<protein>
    <submittedName>
        <fullName evidence="2">Uncharacterized protein</fullName>
    </submittedName>
</protein>
<sequence length="166" mass="18153">MLRTATRLARRPPLVSQSRPSSSAAAHDHHEHEQDDTVYPKEGFGAPIWRKTLVGAVGAVLFYEYLGAPADNEKPWIPVTDAVATASSVDVASTRAAKEDSLLKDRQLVRTATRPPMYRSRSNPDNHFNHVSPWGNAVGQTVEWTGVSKSPGILSEAQLQALDKSK</sequence>
<evidence type="ECO:0000313" key="3">
    <source>
        <dbReference type="Proteomes" id="UP001218218"/>
    </source>
</evidence>
<reference evidence="2" key="1">
    <citation type="submission" date="2023-03" db="EMBL/GenBank/DDBJ databases">
        <title>Massive genome expansion in bonnet fungi (Mycena s.s.) driven by repeated elements and novel gene families across ecological guilds.</title>
        <authorList>
            <consortium name="Lawrence Berkeley National Laboratory"/>
            <person name="Harder C.B."/>
            <person name="Miyauchi S."/>
            <person name="Viragh M."/>
            <person name="Kuo A."/>
            <person name="Thoen E."/>
            <person name="Andreopoulos B."/>
            <person name="Lu D."/>
            <person name="Skrede I."/>
            <person name="Drula E."/>
            <person name="Henrissat B."/>
            <person name="Morin E."/>
            <person name="Kohler A."/>
            <person name="Barry K."/>
            <person name="LaButti K."/>
            <person name="Morin E."/>
            <person name="Salamov A."/>
            <person name="Lipzen A."/>
            <person name="Mereny Z."/>
            <person name="Hegedus B."/>
            <person name="Baldrian P."/>
            <person name="Stursova M."/>
            <person name="Weitz H."/>
            <person name="Taylor A."/>
            <person name="Grigoriev I.V."/>
            <person name="Nagy L.G."/>
            <person name="Martin F."/>
            <person name="Kauserud H."/>
        </authorList>
    </citation>
    <scope>NUCLEOTIDE SEQUENCE</scope>
    <source>
        <strain evidence="2">CBHHK002</strain>
    </source>
</reference>